<feature type="transmembrane region" description="Helical" evidence="11">
    <location>
        <begin position="206"/>
        <end position="229"/>
    </location>
</feature>
<dbReference type="PANTHER" id="PTHR12468:SF2">
    <property type="entry name" value="GPI MANNOSYLTRANSFERASE 2"/>
    <property type="match status" value="1"/>
</dbReference>
<evidence type="ECO:0000256" key="2">
    <source>
        <dbReference type="ARBA" id="ARBA00004687"/>
    </source>
</evidence>
<comment type="pathway">
    <text evidence="2">Glycolipid biosynthesis; glycosylphosphatidylinositol-anchor biosynthesis.</text>
</comment>
<keyword evidence="13" id="KW-1185">Reference proteome</keyword>
<keyword evidence="6 11" id="KW-0812">Transmembrane</keyword>
<dbReference type="UniPathway" id="UPA00196"/>
<comment type="subcellular location">
    <subcellularLocation>
        <location evidence="1">Endoplasmic reticulum membrane</location>
        <topology evidence="1">Multi-pass membrane protein</topology>
    </subcellularLocation>
</comment>
<protein>
    <recommendedName>
        <fullName evidence="14">Dolichyl-phosphate-mannose-protein mannosyltransferase</fullName>
    </recommendedName>
</protein>
<feature type="compositionally biased region" description="Basic and acidic residues" evidence="10">
    <location>
        <begin position="52"/>
        <end position="62"/>
    </location>
</feature>
<keyword evidence="5" id="KW-0808">Transferase</keyword>
<evidence type="ECO:0000256" key="10">
    <source>
        <dbReference type="SAM" id="MobiDB-lite"/>
    </source>
</evidence>
<dbReference type="EMBL" id="VIVR01000001">
    <property type="protein sequence ID" value="TWE15584.1"/>
    <property type="molecule type" value="Genomic_DNA"/>
</dbReference>
<feature type="transmembrane region" description="Helical" evidence="11">
    <location>
        <begin position="458"/>
        <end position="476"/>
    </location>
</feature>
<feature type="transmembrane region" description="Helical" evidence="11">
    <location>
        <begin position="408"/>
        <end position="427"/>
    </location>
</feature>
<proteinExistence type="predicted"/>
<sequence>MNSIPGRQLDEPTRSSAPTNRDPGFTNPERSRPPGADSRFTKPQLKSPASSDPERVDPDRLGPRTSVLAPKDPTTDTLKTADHRGGGTKPAGAPAGPSARPSGYLSALIAYGVLKLIGFAVFLQLLAASGQYRTKDPRFGGGTHVWDVVGAWDGWWYQQIATHGYHFELLPAVGQSGTHGQSPAAFLPLYPGLIRLVSTLTGLGTYGAGMLLSVIFSFVAAAGVFAVTARLRGNRVGVIAAGLWAVFPGSGFEWAVFGEPLFVALAAWTCYAVMTRHWFTAATLAFLAGLDRPAAAALIAVVGLSGLGAMVRRQKIVGPLVAVVVAPLGLLGYLLWVGDRTGDLLGYVTAEQDAWLRHFGHNIRHTVPDLLLGRSTFSHPAEDLLGLLLLLAAPCLLFLLLRLRPPLVLTLHTVLVLVLGLGTGQLFDHLSRYLLAAFPLLIPLATTLRRLKLPSLTVLLAMAAAASGWFAGFVLFELGVP</sequence>
<feature type="transmembrane region" description="Helical" evidence="11">
    <location>
        <begin position="384"/>
        <end position="401"/>
    </location>
</feature>
<keyword evidence="3" id="KW-0337">GPI-anchor biosynthesis</keyword>
<evidence type="ECO:0000256" key="1">
    <source>
        <dbReference type="ARBA" id="ARBA00004477"/>
    </source>
</evidence>
<feature type="compositionally biased region" description="Low complexity" evidence="10">
    <location>
        <begin position="90"/>
        <end position="99"/>
    </location>
</feature>
<dbReference type="GO" id="GO:0006506">
    <property type="term" value="P:GPI anchor biosynthetic process"/>
    <property type="evidence" value="ECO:0007669"/>
    <property type="project" value="UniProtKB-UniPathway"/>
</dbReference>
<dbReference type="GO" id="GO:0000009">
    <property type="term" value="F:alpha-1,6-mannosyltransferase activity"/>
    <property type="evidence" value="ECO:0007669"/>
    <property type="project" value="InterPro"/>
</dbReference>
<evidence type="ECO:0000256" key="11">
    <source>
        <dbReference type="SAM" id="Phobius"/>
    </source>
</evidence>
<organism evidence="12 13">
    <name type="scientific">Kitasatospora atroaurantiaca</name>
    <dbReference type="NCBI Taxonomy" id="285545"/>
    <lineage>
        <taxon>Bacteria</taxon>
        <taxon>Bacillati</taxon>
        <taxon>Actinomycetota</taxon>
        <taxon>Actinomycetes</taxon>
        <taxon>Kitasatosporales</taxon>
        <taxon>Streptomycetaceae</taxon>
        <taxon>Kitasatospora</taxon>
    </lineage>
</organism>
<name>A0A561EJ01_9ACTN</name>
<evidence type="ECO:0000313" key="12">
    <source>
        <dbReference type="EMBL" id="TWE15584.1"/>
    </source>
</evidence>
<evidence type="ECO:0000256" key="6">
    <source>
        <dbReference type="ARBA" id="ARBA00022692"/>
    </source>
</evidence>
<dbReference type="GO" id="GO:0004376">
    <property type="term" value="F:GPI mannosyltransferase activity"/>
    <property type="evidence" value="ECO:0007669"/>
    <property type="project" value="InterPro"/>
</dbReference>
<comment type="caution">
    <text evidence="12">The sequence shown here is derived from an EMBL/GenBank/DDBJ whole genome shotgun (WGS) entry which is preliminary data.</text>
</comment>
<dbReference type="InterPro" id="IPR007315">
    <property type="entry name" value="PIG-V/Gpi18"/>
</dbReference>
<dbReference type="GO" id="GO:0016020">
    <property type="term" value="C:membrane"/>
    <property type="evidence" value="ECO:0007669"/>
    <property type="project" value="GOC"/>
</dbReference>
<keyword evidence="8 11" id="KW-1133">Transmembrane helix</keyword>
<feature type="region of interest" description="Disordered" evidence="10">
    <location>
        <begin position="1"/>
        <end position="99"/>
    </location>
</feature>
<evidence type="ECO:0000256" key="3">
    <source>
        <dbReference type="ARBA" id="ARBA00022502"/>
    </source>
</evidence>
<evidence type="ECO:0000256" key="9">
    <source>
        <dbReference type="ARBA" id="ARBA00023136"/>
    </source>
</evidence>
<gene>
    <name evidence="12" type="ORF">FB465_0486</name>
</gene>
<reference evidence="12 13" key="1">
    <citation type="submission" date="2019-06" db="EMBL/GenBank/DDBJ databases">
        <title>Sequencing the genomes of 1000 actinobacteria strains.</title>
        <authorList>
            <person name="Klenk H.-P."/>
        </authorList>
    </citation>
    <scope>NUCLEOTIDE SEQUENCE [LARGE SCALE GENOMIC DNA]</scope>
    <source>
        <strain evidence="12 13">DSM 41649</strain>
    </source>
</reference>
<keyword evidence="9 11" id="KW-0472">Membrane</keyword>
<dbReference type="PANTHER" id="PTHR12468">
    <property type="entry name" value="GPI MANNOSYLTRANSFERASE 2"/>
    <property type="match status" value="1"/>
</dbReference>
<feature type="transmembrane region" description="Helical" evidence="11">
    <location>
        <begin position="316"/>
        <end position="336"/>
    </location>
</feature>
<evidence type="ECO:0000256" key="7">
    <source>
        <dbReference type="ARBA" id="ARBA00022824"/>
    </source>
</evidence>
<evidence type="ECO:0000256" key="8">
    <source>
        <dbReference type="ARBA" id="ARBA00022989"/>
    </source>
</evidence>
<dbReference type="Proteomes" id="UP000318416">
    <property type="component" value="Unassembled WGS sequence"/>
</dbReference>
<accession>A0A561EJ01</accession>
<dbReference type="AlphaFoldDB" id="A0A561EJ01"/>
<evidence type="ECO:0000313" key="13">
    <source>
        <dbReference type="Proteomes" id="UP000318416"/>
    </source>
</evidence>
<keyword evidence="7" id="KW-0256">Endoplasmic reticulum</keyword>
<evidence type="ECO:0008006" key="14">
    <source>
        <dbReference type="Google" id="ProtNLM"/>
    </source>
</evidence>
<keyword evidence="4" id="KW-0328">Glycosyltransferase</keyword>
<feature type="transmembrane region" description="Helical" evidence="11">
    <location>
        <begin position="236"/>
        <end position="257"/>
    </location>
</feature>
<evidence type="ECO:0000256" key="4">
    <source>
        <dbReference type="ARBA" id="ARBA00022676"/>
    </source>
</evidence>
<evidence type="ECO:0000256" key="5">
    <source>
        <dbReference type="ARBA" id="ARBA00022679"/>
    </source>
</evidence>
<feature type="transmembrane region" description="Helical" evidence="11">
    <location>
        <begin position="108"/>
        <end position="127"/>
    </location>
</feature>